<sequence>MDLIENIVHFFKKPKEETEDTSPEGTCPVCWGYQEYDHKIRQLFKDKQIDVNNHQYNYMKIQKFMVKYIDGIRLKQGDIKECPTCGGKSNLHYTPIEEQPQSKTESIHIKYMKQCIALAKTAMANENFPVGALVVQNNRVIGKASEAGKSSNDVTKHAEIEAIKDALKNTGSEKLEDCDLYTTHEPCIMCSYVIRHYRLRTVIYGTEGDQGGITSDLKVMLTTNFLAWGKPPIIIGNILEQECKELSNDYFKLN</sequence>
<feature type="domain" description="CMP/dCMP-type deaminase" evidence="3">
    <location>
        <begin position="106"/>
        <end position="216"/>
    </location>
</feature>
<dbReference type="PROSITE" id="PS51747">
    <property type="entry name" value="CYT_DCMP_DEAMINASES_2"/>
    <property type="match status" value="1"/>
</dbReference>
<dbReference type="GO" id="GO:0052717">
    <property type="term" value="F:tRNA-specific adenosine-34 deaminase activity"/>
    <property type="evidence" value="ECO:0007669"/>
    <property type="project" value="UniProtKB-EC"/>
</dbReference>
<dbReference type="RefSeq" id="WP_251808830.1">
    <property type="nucleotide sequence ID" value="NZ_CP166679.1"/>
</dbReference>
<dbReference type="InterPro" id="IPR016192">
    <property type="entry name" value="APOBEC/CMP_deaminase_Zn-bd"/>
</dbReference>
<keyword evidence="2" id="KW-0862">Zinc</keyword>
<dbReference type="PANTHER" id="PTHR11079:SF179">
    <property type="entry name" value="TRNA(ADENINE(34)) DEAMINASE, CHLOROPLASTIC"/>
    <property type="match status" value="1"/>
</dbReference>
<evidence type="ECO:0000313" key="5">
    <source>
        <dbReference type="Proteomes" id="UP001597532"/>
    </source>
</evidence>
<dbReference type="PANTHER" id="PTHR11079">
    <property type="entry name" value="CYTOSINE DEAMINASE FAMILY MEMBER"/>
    <property type="match status" value="1"/>
</dbReference>
<keyword evidence="5" id="KW-1185">Reference proteome</keyword>
<dbReference type="CDD" id="cd01285">
    <property type="entry name" value="nucleoside_deaminase"/>
    <property type="match status" value="1"/>
</dbReference>
<dbReference type="EMBL" id="JBHUOK010000008">
    <property type="protein sequence ID" value="MFD2789199.1"/>
    <property type="molecule type" value="Genomic_DNA"/>
</dbReference>
<accession>A0ABW5VDJ8</accession>
<proteinExistence type="predicted"/>
<dbReference type="InterPro" id="IPR002125">
    <property type="entry name" value="CMP_dCMP_dom"/>
</dbReference>
<name>A0ABW5VDJ8_9FLAO</name>
<evidence type="ECO:0000313" key="4">
    <source>
        <dbReference type="EMBL" id="MFD2789199.1"/>
    </source>
</evidence>
<dbReference type="Proteomes" id="UP001597532">
    <property type="component" value="Unassembled WGS sequence"/>
</dbReference>
<dbReference type="SUPFAM" id="SSF53927">
    <property type="entry name" value="Cytidine deaminase-like"/>
    <property type="match status" value="1"/>
</dbReference>
<dbReference type="Gene3D" id="3.40.140.10">
    <property type="entry name" value="Cytidine Deaminase, domain 2"/>
    <property type="match status" value="1"/>
</dbReference>
<dbReference type="EC" id="3.5.4.33" evidence="4"/>
<evidence type="ECO:0000256" key="1">
    <source>
        <dbReference type="ARBA" id="ARBA00022723"/>
    </source>
</evidence>
<comment type="caution">
    <text evidence="4">The sequence shown here is derived from an EMBL/GenBank/DDBJ whole genome shotgun (WGS) entry which is preliminary data.</text>
</comment>
<gene>
    <name evidence="4" type="ORF">ACFS1K_05440</name>
</gene>
<keyword evidence="4" id="KW-0378">Hydrolase</keyword>
<protein>
    <submittedName>
        <fullName evidence="4">Nucleoside deaminase</fullName>
        <ecNumber evidence="4">3.5.4.33</ecNumber>
    </submittedName>
</protein>
<keyword evidence="1" id="KW-0479">Metal-binding</keyword>
<dbReference type="InterPro" id="IPR016193">
    <property type="entry name" value="Cytidine_deaminase-like"/>
</dbReference>
<dbReference type="Pfam" id="PF00383">
    <property type="entry name" value="dCMP_cyt_deam_1"/>
    <property type="match status" value="1"/>
</dbReference>
<organism evidence="4 5">
    <name type="scientific">Arenibacter antarcticus</name>
    <dbReference type="NCBI Taxonomy" id="2040469"/>
    <lineage>
        <taxon>Bacteria</taxon>
        <taxon>Pseudomonadati</taxon>
        <taxon>Bacteroidota</taxon>
        <taxon>Flavobacteriia</taxon>
        <taxon>Flavobacteriales</taxon>
        <taxon>Flavobacteriaceae</taxon>
        <taxon>Arenibacter</taxon>
    </lineage>
</organism>
<evidence type="ECO:0000256" key="2">
    <source>
        <dbReference type="ARBA" id="ARBA00022833"/>
    </source>
</evidence>
<reference evidence="5" key="1">
    <citation type="journal article" date="2019" name="Int. J. Syst. Evol. Microbiol.">
        <title>The Global Catalogue of Microorganisms (GCM) 10K type strain sequencing project: providing services to taxonomists for standard genome sequencing and annotation.</title>
        <authorList>
            <consortium name="The Broad Institute Genomics Platform"/>
            <consortium name="The Broad Institute Genome Sequencing Center for Infectious Disease"/>
            <person name="Wu L."/>
            <person name="Ma J."/>
        </authorList>
    </citation>
    <scope>NUCLEOTIDE SEQUENCE [LARGE SCALE GENOMIC DNA]</scope>
    <source>
        <strain evidence="5">KCTC 52924</strain>
    </source>
</reference>
<dbReference type="PROSITE" id="PS00903">
    <property type="entry name" value="CYT_DCMP_DEAMINASES_1"/>
    <property type="match status" value="1"/>
</dbReference>
<evidence type="ECO:0000259" key="3">
    <source>
        <dbReference type="PROSITE" id="PS51747"/>
    </source>
</evidence>